<name>A0A4Q2T0W1_9HYPH</name>
<evidence type="ECO:0000313" key="3">
    <source>
        <dbReference type="Proteomes" id="UP000291088"/>
    </source>
</evidence>
<feature type="transmembrane region" description="Helical" evidence="1">
    <location>
        <begin position="104"/>
        <end position="124"/>
    </location>
</feature>
<keyword evidence="1" id="KW-0812">Transmembrane</keyword>
<feature type="transmembrane region" description="Helical" evidence="1">
    <location>
        <begin position="194"/>
        <end position="212"/>
    </location>
</feature>
<dbReference type="OrthoDB" id="7846047at2"/>
<dbReference type="RefSeq" id="WP_129333715.1">
    <property type="nucleotide sequence ID" value="NZ_SDVB01000253.1"/>
</dbReference>
<evidence type="ECO:0000313" key="2">
    <source>
        <dbReference type="EMBL" id="RYC10328.1"/>
    </source>
</evidence>
<accession>A0A4Q2T0W1</accession>
<protein>
    <submittedName>
        <fullName evidence="2">Uncharacterized protein</fullName>
    </submittedName>
</protein>
<feature type="transmembrane region" description="Helical" evidence="1">
    <location>
        <begin position="163"/>
        <end position="182"/>
    </location>
</feature>
<organism evidence="2 3">
    <name type="scientific">Ciceribacter ferrooxidans</name>
    <dbReference type="NCBI Taxonomy" id="2509717"/>
    <lineage>
        <taxon>Bacteria</taxon>
        <taxon>Pseudomonadati</taxon>
        <taxon>Pseudomonadota</taxon>
        <taxon>Alphaproteobacteria</taxon>
        <taxon>Hyphomicrobiales</taxon>
        <taxon>Rhizobiaceae</taxon>
        <taxon>Ciceribacter</taxon>
    </lineage>
</organism>
<feature type="transmembrane region" description="Helical" evidence="1">
    <location>
        <begin position="71"/>
        <end position="89"/>
    </location>
</feature>
<feature type="transmembrane region" description="Helical" evidence="1">
    <location>
        <begin position="131"/>
        <end position="151"/>
    </location>
</feature>
<keyword evidence="3" id="KW-1185">Reference proteome</keyword>
<sequence>MSLQKPVAAPSRRSLRPAACAFALAGAVVLAALAYRAGGQGNWLLASVFTAERILPLLGLGLLLGQLPRRALPFALASLVLGAAVGVLFREPFFTLMARVPGAAAHLFLTGPIACVLIGLPLVLPRGARAWIALPLLAPAGAALAIATLLGDPTLHEWSYRPLALAAEIWISATVALAASAFDRTWLTVAARIFASWLIAIGFLYGGAYMAAKRTTLEPPTFPTLPADGEFPGFGRVLQELDGKEPAG</sequence>
<gene>
    <name evidence="2" type="ORF">EUU22_19945</name>
</gene>
<dbReference type="AlphaFoldDB" id="A0A4Q2T0W1"/>
<keyword evidence="1" id="KW-0472">Membrane</keyword>
<keyword evidence="1" id="KW-1133">Transmembrane helix</keyword>
<comment type="caution">
    <text evidence="2">The sequence shown here is derived from an EMBL/GenBank/DDBJ whole genome shotgun (WGS) entry which is preliminary data.</text>
</comment>
<reference evidence="2 3" key="1">
    <citation type="submission" date="2019-01" db="EMBL/GenBank/DDBJ databases">
        <authorList>
            <person name="Deng T."/>
        </authorList>
    </citation>
    <scope>NUCLEOTIDE SEQUENCE [LARGE SCALE GENOMIC DNA]</scope>
    <source>
        <strain evidence="2 3">F8825</strain>
    </source>
</reference>
<proteinExistence type="predicted"/>
<evidence type="ECO:0000256" key="1">
    <source>
        <dbReference type="SAM" id="Phobius"/>
    </source>
</evidence>
<dbReference type="Proteomes" id="UP000291088">
    <property type="component" value="Unassembled WGS sequence"/>
</dbReference>
<dbReference type="EMBL" id="SDVB01000253">
    <property type="protein sequence ID" value="RYC10328.1"/>
    <property type="molecule type" value="Genomic_DNA"/>
</dbReference>
<feature type="transmembrane region" description="Helical" evidence="1">
    <location>
        <begin position="44"/>
        <end position="64"/>
    </location>
</feature>